<feature type="compositionally biased region" description="Basic and acidic residues" evidence="2">
    <location>
        <begin position="1014"/>
        <end position="1046"/>
    </location>
</feature>
<keyword evidence="1" id="KW-0175">Coiled coil</keyword>
<feature type="region of interest" description="Disordered" evidence="2">
    <location>
        <begin position="1748"/>
        <end position="1789"/>
    </location>
</feature>
<dbReference type="OrthoDB" id="9871914at2759"/>
<feature type="compositionally biased region" description="Pro residues" evidence="2">
    <location>
        <begin position="310"/>
        <end position="321"/>
    </location>
</feature>
<feature type="region of interest" description="Disordered" evidence="2">
    <location>
        <begin position="148"/>
        <end position="176"/>
    </location>
</feature>
<feature type="region of interest" description="Disordered" evidence="2">
    <location>
        <begin position="961"/>
        <end position="1110"/>
    </location>
</feature>
<feature type="compositionally biased region" description="Basic and acidic residues" evidence="2">
    <location>
        <begin position="215"/>
        <end position="225"/>
    </location>
</feature>
<feature type="compositionally biased region" description="Basic residues" evidence="2">
    <location>
        <begin position="1694"/>
        <end position="1707"/>
    </location>
</feature>
<keyword evidence="4" id="KW-1185">Reference proteome</keyword>
<dbReference type="EMBL" id="BRXY01000429">
    <property type="protein sequence ID" value="GMH94222.1"/>
    <property type="molecule type" value="Genomic_DNA"/>
</dbReference>
<dbReference type="Proteomes" id="UP001165085">
    <property type="component" value="Unassembled WGS sequence"/>
</dbReference>
<feature type="region of interest" description="Disordered" evidence="2">
    <location>
        <begin position="190"/>
        <end position="370"/>
    </location>
</feature>
<comment type="caution">
    <text evidence="3">The sequence shown here is derived from an EMBL/GenBank/DDBJ whole genome shotgun (WGS) entry which is preliminary data.</text>
</comment>
<feature type="compositionally biased region" description="Basic and acidic residues" evidence="2">
    <location>
        <begin position="152"/>
        <end position="165"/>
    </location>
</feature>
<feature type="compositionally biased region" description="Polar residues" evidence="2">
    <location>
        <begin position="1049"/>
        <end position="1064"/>
    </location>
</feature>
<accession>A0A9W7BUY4</accession>
<feature type="region of interest" description="Disordered" evidence="2">
    <location>
        <begin position="1187"/>
        <end position="1278"/>
    </location>
</feature>
<evidence type="ECO:0000313" key="4">
    <source>
        <dbReference type="Proteomes" id="UP001165085"/>
    </source>
</evidence>
<feature type="region of interest" description="Disordered" evidence="2">
    <location>
        <begin position="1143"/>
        <end position="1173"/>
    </location>
</feature>
<evidence type="ECO:0000313" key="3">
    <source>
        <dbReference type="EMBL" id="GMH94222.1"/>
    </source>
</evidence>
<proteinExistence type="predicted"/>
<feature type="compositionally biased region" description="Basic and acidic residues" evidence="2">
    <location>
        <begin position="1253"/>
        <end position="1278"/>
    </location>
</feature>
<feature type="compositionally biased region" description="Basic and acidic residues" evidence="2">
    <location>
        <begin position="475"/>
        <end position="493"/>
    </location>
</feature>
<feature type="compositionally biased region" description="Polar residues" evidence="2">
    <location>
        <begin position="294"/>
        <end position="309"/>
    </location>
</feature>
<name>A0A9W7BUY4_9STRA</name>
<feature type="region of interest" description="Disordered" evidence="2">
    <location>
        <begin position="1336"/>
        <end position="1373"/>
    </location>
</feature>
<feature type="compositionally biased region" description="Gly residues" evidence="2">
    <location>
        <begin position="2105"/>
        <end position="2121"/>
    </location>
</feature>
<feature type="region of interest" description="Disordered" evidence="2">
    <location>
        <begin position="2042"/>
        <end position="2071"/>
    </location>
</feature>
<feature type="region of interest" description="Disordered" evidence="2">
    <location>
        <begin position="2092"/>
        <end position="2165"/>
    </location>
</feature>
<evidence type="ECO:0000256" key="2">
    <source>
        <dbReference type="SAM" id="MobiDB-lite"/>
    </source>
</evidence>
<feature type="compositionally biased region" description="Basic and acidic residues" evidence="2">
    <location>
        <begin position="1708"/>
        <end position="1725"/>
    </location>
</feature>
<evidence type="ECO:0000256" key="1">
    <source>
        <dbReference type="SAM" id="Coils"/>
    </source>
</evidence>
<feature type="region of interest" description="Disordered" evidence="2">
    <location>
        <begin position="475"/>
        <end position="517"/>
    </location>
</feature>
<feature type="compositionally biased region" description="Polar residues" evidence="2">
    <location>
        <begin position="202"/>
        <end position="212"/>
    </location>
</feature>
<sequence length="2218" mass="243098">MKMTGLDFNNAKPIVPQGVNKVPPPLPSVQAPASTSVSPSVFVPSKAFDIVDTSNTSEKASILSLLSVTPSISFKSLYTQLPSQTLISSLSVLRSSNKVTYSSKFLVRGVSDAVRINLIDSSGTVVMSRSMALGYDDTRTGEWDTLKSVGSVKEEEVKDGEKGDKDVEENVSSDVSSNVVSLEPIVIVPLPVTSDDDEKARTTSPPNTSPSKMTVAEKIKARNETSAKASKIEAPPPVSPVSPSKMTVSEKISLANSTKSSNLPIQPSSTKSIIETSKSQGFPSKMTVSEKISLAQTSNNLPTPAQPITSPEPSPDDPPSPSKLSVAEKISVANSKKSHKSNIVSPSEPTKSIVFEGFSPDPTKKQVVKAPTVEPNAVTNPVRKLSVIEKIRERNRLAAMNVSTPAVDVKPEVESAAVFSPSDPTTSSIFAGFSPETLPKKCSSDATPKSEMSVIERIRERNRVTAMSMNVEKKEVETEINTEKHGDAKEVRKSIVSPSGAAAISKPPTALPTKTDEPTLKLNIDVVESTASQLLPVTSTSNSAQPKPTVMDKIRERNRVAALSAGAPKFQREKIVSPTEPTKSAIFNGFSPEISEIKKKKEDGAQTATRVVERIEERNRETDANTVKALKVSKDVDVAKAAPTNKSLSILERVKLRNRMEAERKKEIVLSPPLKLHAEEFTDNTITSASALPAENYQTSDNSLTPLSLTTADPTTSSIFKGFSPPPTIPSGLSASMSDCSSTSKSSYQNRINRLIAALESELQSKKDALSAIEKSSKPAYVFGEEGSEDGTVKNGLFSTCSEEYQSIRGKDSSEYSQEDAVKMTPRTTTIKMALPSPMHVSDGGLRSKLDAMEIEVSAKHGVTEAVAQTTPDSARSALSQMEQRFEDKYGEFETPARKREKVRLNQTHELLVDQTPPRPRSLARVNPDELTKGMSIKERLRAMRLAQKAKEEDVIEEQIEVSIDLSEMNGSPPKSPRKSPPMSPSAATPRKATTEEWMKANYPMLESNSFSSNEEKKGKKENASRIEFAENEIGPRSDLTEEEKISQVLETAASTPSSTQISFPPSPVGPAFDNPIGNYMSVDTDGGDPEISDDIFNGLSDFESEPDSDIFDDIDTVQETAGSARTELLKEEVLVTGDDLFEDLDSEPGEFVEAPTSPEVSRPSPPKLDAWSEAVAERRLNNVNQVLQRQHIASMQKKERMQTASPEKSPFQMPPRSPFEDSPPDTPTTPTTPQSHSSTPQSMTPEQQRVWNKWDRIDATVDKKSEELQSQKKAKEREMRLRAVEIEDRKLHQEKEKRRTKEFARLAAAAHIPPKIEVMKSSPDKSAKLLASVMANSTPGKSPGSLKSKEKDTIFGDLDDKSIGNRSTRSSADRIADIERDLVKKTPEKNRTADFAAAAAAASAVGGNTFWRAETSKSATKSSRALMDRKQAVGSIGQIDEALSGVQKSAALNQVQKSKKDVKKEEKNAQIELAKAKKMGKKRAKEEERKRIKQEKLMRVQEKKKEKKANELAKLAQKEEKEELKQMMKKVPKAGISPLRKQLVRASSRKKERKAAEEERNFDISDTISFIPTNIESEGGLGMSNASDTMGGARNAYDDYNDYDDYDGYDGYDGVHQNATEDTRESEMILGNNRTKRPAVEVTLAPRHARKFSQDSAFQKPSKALPIHGSNSFMDRDEEGPVIWKPEKVKKEKTPKKEKKQKKEKTPKKAEEKSAKKMKEKQMLTDDFQNSDTITVAETITLVEDPKNMKEKGIEVEQLEMESGKEDSGVEEDKKKSKRRKSLSIGKTLSGMFSASKAKKKVKEVEGDEKLKESASDVNGIDAKKSMMTGGAKEGTLTAFYSSGGTSMASNVLISHASSPSRDVLAFKEFHRLMKGGVKILKLSSNGVWQKKILTLSSECLTVQSRGKAVKKPVALVWVVDINKPLDAMDKAGKPIRTAKWADKPRHGHGGVFFEDIIGVNFGPSTAEIGKSPSGKAKSWEQKYDMESQLTVTTVNSEGRRSGFVFSFRREFEDVDVVARGLKVGLGLSRAGDGKLLSQAFRKQSETERAEKLEKKKAKEKDAKPPKVGWGLKKFERGKLTGKIVDMKEDATEVSSLTKRRGLENGGGGEGGGEGGGSGEGSSKENKREAEAIAEAGRLSPLKMKRDDREGRGRGRERTMEKDVFKRKQRELANLAEKHVGGVQELKEREMLNMIDEPEIGSNLLWNASEEEGKFSM</sequence>
<reference evidence="4" key="1">
    <citation type="journal article" date="2023" name="Commun. Biol.">
        <title>Genome analysis of Parmales, the sister group of diatoms, reveals the evolutionary specialization of diatoms from phago-mixotrophs to photoautotrophs.</title>
        <authorList>
            <person name="Ban H."/>
            <person name="Sato S."/>
            <person name="Yoshikawa S."/>
            <person name="Yamada K."/>
            <person name="Nakamura Y."/>
            <person name="Ichinomiya M."/>
            <person name="Sato N."/>
            <person name="Blanc-Mathieu R."/>
            <person name="Endo H."/>
            <person name="Kuwata A."/>
            <person name="Ogata H."/>
        </authorList>
    </citation>
    <scope>NUCLEOTIDE SEQUENCE [LARGE SCALE GENOMIC DNA]</scope>
    <source>
        <strain evidence="4">NIES 3701</strain>
    </source>
</reference>
<feature type="compositionally biased region" description="Basic and acidic residues" evidence="2">
    <location>
        <begin position="2123"/>
        <end position="2132"/>
    </location>
</feature>
<feature type="region of interest" description="Disordered" evidence="2">
    <location>
        <begin position="1652"/>
        <end position="1728"/>
    </location>
</feature>
<feature type="compositionally biased region" description="Low complexity" evidence="2">
    <location>
        <begin position="1229"/>
        <end position="1246"/>
    </location>
</feature>
<gene>
    <name evidence="3" type="ORF">TrST_g13677</name>
</gene>
<feature type="compositionally biased region" description="Basic and acidic residues" evidence="2">
    <location>
        <begin position="2145"/>
        <end position="2165"/>
    </location>
</feature>
<feature type="compositionally biased region" description="Polar residues" evidence="2">
    <location>
        <begin position="341"/>
        <end position="350"/>
    </location>
</feature>
<protein>
    <submittedName>
        <fullName evidence="3">Uncharacterized protein</fullName>
    </submittedName>
</protein>
<feature type="compositionally biased region" description="Basic and acidic residues" evidence="2">
    <location>
        <begin position="1348"/>
        <end position="1364"/>
    </location>
</feature>
<feature type="compositionally biased region" description="Polar residues" evidence="2">
    <location>
        <begin position="254"/>
        <end position="267"/>
    </location>
</feature>
<organism evidence="3 4">
    <name type="scientific">Triparma strigata</name>
    <dbReference type="NCBI Taxonomy" id="1606541"/>
    <lineage>
        <taxon>Eukaryota</taxon>
        <taxon>Sar</taxon>
        <taxon>Stramenopiles</taxon>
        <taxon>Ochrophyta</taxon>
        <taxon>Bolidophyceae</taxon>
        <taxon>Parmales</taxon>
        <taxon>Triparmaceae</taxon>
        <taxon>Triparma</taxon>
    </lineage>
</organism>
<feature type="coiled-coil region" evidence="1">
    <location>
        <begin position="749"/>
        <end position="776"/>
    </location>
</feature>
<feature type="region of interest" description="Disordered" evidence="2">
    <location>
        <begin position="905"/>
        <end position="931"/>
    </location>
</feature>
<dbReference type="PANTHER" id="PTHR24216">
    <property type="entry name" value="PAXILLIN-RELATED"/>
    <property type="match status" value="1"/>
</dbReference>
<feature type="region of interest" description="Disordered" evidence="2">
    <location>
        <begin position="1521"/>
        <end position="1561"/>
    </location>
</feature>
<feature type="region of interest" description="Disordered" evidence="2">
    <location>
        <begin position="418"/>
        <end position="452"/>
    </location>
</feature>
<feature type="compositionally biased region" description="Basic and acidic residues" evidence="2">
    <location>
        <begin position="1763"/>
        <end position="1776"/>
    </location>
</feature>
<feature type="region of interest" description="Disordered" evidence="2">
    <location>
        <begin position="1613"/>
        <end position="1636"/>
    </location>
</feature>
<feature type="compositionally biased region" description="Basic and acidic residues" evidence="2">
    <location>
        <begin position="2044"/>
        <end position="2066"/>
    </location>
</feature>
<feature type="compositionally biased region" description="Low complexity" evidence="2">
    <location>
        <begin position="268"/>
        <end position="279"/>
    </location>
</feature>